<accession>A0A918ZMT5</accession>
<evidence type="ECO:0000313" key="2">
    <source>
        <dbReference type="EMBL" id="GHE59508.1"/>
    </source>
</evidence>
<evidence type="ECO:0008006" key="4">
    <source>
        <dbReference type="Google" id="ProtNLM"/>
    </source>
</evidence>
<feature type="compositionally biased region" description="Basic and acidic residues" evidence="1">
    <location>
        <begin position="10"/>
        <end position="19"/>
    </location>
</feature>
<proteinExistence type="predicted"/>
<reference evidence="2" key="1">
    <citation type="journal article" date="2014" name="Int. J. Syst. Evol. Microbiol.">
        <title>Complete genome sequence of Corynebacterium casei LMG S-19264T (=DSM 44701T), isolated from a smear-ripened cheese.</title>
        <authorList>
            <consortium name="US DOE Joint Genome Institute (JGI-PGF)"/>
            <person name="Walter F."/>
            <person name="Albersmeier A."/>
            <person name="Kalinowski J."/>
            <person name="Ruckert C."/>
        </authorList>
    </citation>
    <scope>NUCLEOTIDE SEQUENCE</scope>
    <source>
        <strain evidence="2">CGMCC 4.7403</strain>
    </source>
</reference>
<reference evidence="2" key="2">
    <citation type="submission" date="2020-09" db="EMBL/GenBank/DDBJ databases">
        <authorList>
            <person name="Sun Q."/>
            <person name="Zhou Y."/>
        </authorList>
    </citation>
    <scope>NUCLEOTIDE SEQUENCE</scope>
    <source>
        <strain evidence="2">CGMCC 4.7403</strain>
    </source>
</reference>
<keyword evidence="3" id="KW-1185">Reference proteome</keyword>
<name>A0A918ZMT5_9ACTN</name>
<evidence type="ECO:0000313" key="3">
    <source>
        <dbReference type="Proteomes" id="UP000603227"/>
    </source>
</evidence>
<feature type="region of interest" description="Disordered" evidence="1">
    <location>
        <begin position="1"/>
        <end position="25"/>
    </location>
</feature>
<dbReference type="AlphaFoldDB" id="A0A918ZMT5"/>
<gene>
    <name evidence="2" type="ORF">GCM10017771_82600</name>
</gene>
<evidence type="ECO:0000256" key="1">
    <source>
        <dbReference type="SAM" id="MobiDB-lite"/>
    </source>
</evidence>
<dbReference type="RefSeq" id="WP_189787572.1">
    <property type="nucleotide sequence ID" value="NZ_BNAT01000049.1"/>
</dbReference>
<dbReference type="EMBL" id="BNAT01000049">
    <property type="protein sequence ID" value="GHE59508.1"/>
    <property type="molecule type" value="Genomic_DNA"/>
</dbReference>
<sequence length="276" mass="29953">MTLAQQQPTHRNDGEDRATAPRADCVADSTGGLTFDIADRGESGPAHLLLYLRGTEDEVRLPLTPVAGGRLRAALPVGVDLPEGRWDAYLQVAGGEPRRLAPGLNDLRSLVDRTPTPSADRVAVRIPYSTKYGNLSVRGWERSPHAEAGELHIGTDELTVTARAYGCEPAPDAYAELTDRAENVPLVRAELTSEEGTFRFTVSYGALRPGTWDLWLRPEGEAGPRVRIARLLDDVVDKNPVFVYPTVRVETEHGPVTAQPHYTGDNDLSVTVTAVG</sequence>
<organism evidence="2 3">
    <name type="scientific">Streptomyces capitiformicae</name>
    <dbReference type="NCBI Taxonomy" id="2014920"/>
    <lineage>
        <taxon>Bacteria</taxon>
        <taxon>Bacillati</taxon>
        <taxon>Actinomycetota</taxon>
        <taxon>Actinomycetes</taxon>
        <taxon>Kitasatosporales</taxon>
        <taxon>Streptomycetaceae</taxon>
        <taxon>Streptomyces</taxon>
    </lineage>
</organism>
<comment type="caution">
    <text evidence="2">The sequence shown here is derived from an EMBL/GenBank/DDBJ whole genome shotgun (WGS) entry which is preliminary data.</text>
</comment>
<dbReference type="Proteomes" id="UP000603227">
    <property type="component" value="Unassembled WGS sequence"/>
</dbReference>
<protein>
    <recommendedName>
        <fullName evidence="4">Transferase</fullName>
    </recommendedName>
</protein>